<evidence type="ECO:0008006" key="4">
    <source>
        <dbReference type="Google" id="ProtNLM"/>
    </source>
</evidence>
<gene>
    <name evidence="1" type="ORF">PTTG_30615</name>
</gene>
<dbReference type="Proteomes" id="UP000005240">
    <property type="component" value="Unassembled WGS sequence"/>
</dbReference>
<protein>
    <recommendedName>
        <fullName evidence="4">Retrotransposon gag domain-containing protein</fullName>
    </recommendedName>
</protein>
<reference evidence="1" key="1">
    <citation type="submission" date="2009-11" db="EMBL/GenBank/DDBJ databases">
        <authorList>
            <consortium name="The Broad Institute Genome Sequencing Platform"/>
            <person name="Ward D."/>
            <person name="Feldgarden M."/>
            <person name="Earl A."/>
            <person name="Young S.K."/>
            <person name="Zeng Q."/>
            <person name="Koehrsen M."/>
            <person name="Alvarado L."/>
            <person name="Berlin A."/>
            <person name="Bochicchio J."/>
            <person name="Borenstein D."/>
            <person name="Chapman S.B."/>
            <person name="Chen Z."/>
            <person name="Engels R."/>
            <person name="Freedman E."/>
            <person name="Gellesch M."/>
            <person name="Goldberg J."/>
            <person name="Griggs A."/>
            <person name="Gujja S."/>
            <person name="Heilman E."/>
            <person name="Heiman D."/>
            <person name="Hepburn T."/>
            <person name="Howarth C."/>
            <person name="Jen D."/>
            <person name="Larson L."/>
            <person name="Lewis B."/>
            <person name="Mehta T."/>
            <person name="Park D."/>
            <person name="Pearson M."/>
            <person name="Roberts A."/>
            <person name="Saif S."/>
            <person name="Shea T."/>
            <person name="Shenoy N."/>
            <person name="Sisk P."/>
            <person name="Stolte C."/>
            <person name="Sykes S."/>
            <person name="Thomson T."/>
            <person name="Walk T."/>
            <person name="White J."/>
            <person name="Yandava C."/>
            <person name="Izard J."/>
            <person name="Baranova O.V."/>
            <person name="Blanton J.M."/>
            <person name="Tanner A.C."/>
            <person name="Dewhirst F.E."/>
            <person name="Haas B."/>
            <person name="Nusbaum C."/>
            <person name="Birren B."/>
        </authorList>
    </citation>
    <scope>NUCLEOTIDE SEQUENCE [LARGE SCALE GENOMIC DNA]</scope>
    <source>
        <strain evidence="1">1-1 BBBD Race 1</strain>
    </source>
</reference>
<evidence type="ECO:0000313" key="2">
    <source>
        <dbReference type="EnsemblFungi" id="PTTG_30615-t43_1-p1"/>
    </source>
</evidence>
<proteinExistence type="predicted"/>
<dbReference type="VEuPathDB" id="FungiDB:PTTG_30615"/>
<accession>A0A180FY32</accession>
<reference evidence="2" key="4">
    <citation type="submission" date="2025-05" db="UniProtKB">
        <authorList>
            <consortium name="EnsemblFungi"/>
        </authorList>
    </citation>
    <scope>IDENTIFICATION</scope>
    <source>
        <strain evidence="2">isolate 1-1 / race 1 (BBBD)</strain>
    </source>
</reference>
<keyword evidence="3" id="KW-1185">Reference proteome</keyword>
<evidence type="ECO:0000313" key="1">
    <source>
        <dbReference type="EMBL" id="OAV85321.1"/>
    </source>
</evidence>
<reference evidence="2 3" key="3">
    <citation type="journal article" date="2017" name="G3 (Bethesda)">
        <title>Comparative analysis highlights variable genome content of wheat rusts and divergence of the mating loci.</title>
        <authorList>
            <person name="Cuomo C.A."/>
            <person name="Bakkeren G."/>
            <person name="Khalil H.B."/>
            <person name="Panwar V."/>
            <person name="Joly D."/>
            <person name="Linning R."/>
            <person name="Sakthikumar S."/>
            <person name="Song X."/>
            <person name="Adiconis X."/>
            <person name="Fan L."/>
            <person name="Goldberg J.M."/>
            <person name="Levin J.Z."/>
            <person name="Young S."/>
            <person name="Zeng Q."/>
            <person name="Anikster Y."/>
            <person name="Bruce M."/>
            <person name="Wang M."/>
            <person name="Yin C."/>
            <person name="McCallum B."/>
            <person name="Szabo L.J."/>
            <person name="Hulbert S."/>
            <person name="Chen X."/>
            <person name="Fellers J.P."/>
        </authorList>
    </citation>
    <scope>NUCLEOTIDE SEQUENCE</scope>
    <source>
        <strain evidence="3">Isolate 1-1 / race 1 (BBBD)</strain>
        <strain evidence="2">isolate 1-1 / race 1 (BBBD)</strain>
    </source>
</reference>
<sequence length="178" mass="20412">MQVAPPPPQQHHAQDVGVMTHALFSGNLKDINKFLYFIKDRLVKVENRFPTEKSKINWVVRHFQHANGNISNSTPSYNWWISILKENARTQNLDAHAASAEDPYKKYLRNSTEDAKRALYSCQQGNISLDVFNSLFSSLVYTVDLTEESQCDLYKRALNPQILEIAIVKDSWKTANTL</sequence>
<dbReference type="EnsemblFungi" id="PTTG_30615-t43_1">
    <property type="protein sequence ID" value="PTTG_30615-t43_1-p1"/>
    <property type="gene ID" value="PTTG_30615"/>
</dbReference>
<evidence type="ECO:0000313" key="3">
    <source>
        <dbReference type="Proteomes" id="UP000005240"/>
    </source>
</evidence>
<name>A0A180FY32_PUCT1</name>
<dbReference type="AlphaFoldDB" id="A0A180FY32"/>
<organism evidence="1">
    <name type="scientific">Puccinia triticina (isolate 1-1 / race 1 (BBBD))</name>
    <name type="common">Brown leaf rust fungus</name>
    <dbReference type="NCBI Taxonomy" id="630390"/>
    <lineage>
        <taxon>Eukaryota</taxon>
        <taxon>Fungi</taxon>
        <taxon>Dikarya</taxon>
        <taxon>Basidiomycota</taxon>
        <taxon>Pucciniomycotina</taxon>
        <taxon>Pucciniomycetes</taxon>
        <taxon>Pucciniales</taxon>
        <taxon>Pucciniaceae</taxon>
        <taxon>Puccinia</taxon>
    </lineage>
</organism>
<dbReference type="EMBL" id="ADAS02005048">
    <property type="protein sequence ID" value="OAV85321.1"/>
    <property type="molecule type" value="Genomic_DNA"/>
</dbReference>
<dbReference type="OrthoDB" id="2507283at2759"/>
<reference evidence="1" key="2">
    <citation type="submission" date="2016-05" db="EMBL/GenBank/DDBJ databases">
        <title>Comparative analysis highlights variable genome content of wheat rusts and divergence of the mating loci.</title>
        <authorList>
            <person name="Cuomo C.A."/>
            <person name="Bakkeren G."/>
            <person name="Szabo L."/>
            <person name="Khalil H."/>
            <person name="Joly D."/>
            <person name="Goldberg J."/>
            <person name="Young S."/>
            <person name="Zeng Q."/>
            <person name="Fellers J."/>
        </authorList>
    </citation>
    <scope>NUCLEOTIDE SEQUENCE [LARGE SCALE GENOMIC DNA]</scope>
    <source>
        <strain evidence="1">1-1 BBBD Race 1</strain>
    </source>
</reference>